<name>A0A1T4N6F8_9GAMM</name>
<dbReference type="OrthoDB" id="273988at2"/>
<dbReference type="STRING" id="1122188.SAMN02745674_00752"/>
<accession>A0A1T4N6F8</accession>
<keyword evidence="1" id="KW-1133">Transmembrane helix</keyword>
<keyword evidence="2" id="KW-0732">Signal</keyword>
<dbReference type="AlphaFoldDB" id="A0A1T4N6F8"/>
<feature type="chain" id="PRO_5012684876" evidence="2">
    <location>
        <begin position="30"/>
        <end position="245"/>
    </location>
</feature>
<keyword evidence="1" id="KW-0812">Transmembrane</keyword>
<feature type="transmembrane region" description="Helical" evidence="1">
    <location>
        <begin position="221"/>
        <end position="240"/>
    </location>
</feature>
<sequence>MIRAARGLAVAVALAVALLLPAIASGQQAALPQGEPEPGQVLEDPDFGVRTDQFGLDRRVEMLQWQREPDGGYRQVWSSGLVDSTGFDKGYENVPGVPLESRRWWAEGATLDGKPLDLSVLKTLGQWQEFRPPFSRLPANLAATFQPEGNGLASSDNPLEPRIGDLRIRWRELQLPPLAGRVELVDGAWQVSAGAENAALNARPLPPVATVDGSALPDLRLRILLGGGVFLLLVVLVVVVRRLRR</sequence>
<dbReference type="RefSeq" id="WP_078757321.1">
    <property type="nucleotide sequence ID" value="NZ_FUXP01000001.1"/>
</dbReference>
<dbReference type="Pfam" id="PF07787">
    <property type="entry name" value="TMEM43"/>
    <property type="match status" value="1"/>
</dbReference>
<evidence type="ECO:0000256" key="2">
    <source>
        <dbReference type="SAM" id="SignalP"/>
    </source>
</evidence>
<keyword evidence="1" id="KW-0472">Membrane</keyword>
<dbReference type="InterPro" id="IPR012430">
    <property type="entry name" value="TMEM43_fam"/>
</dbReference>
<feature type="signal peptide" evidence="2">
    <location>
        <begin position="1"/>
        <end position="29"/>
    </location>
</feature>
<proteinExistence type="predicted"/>
<dbReference type="Proteomes" id="UP000190061">
    <property type="component" value="Unassembled WGS sequence"/>
</dbReference>
<reference evidence="3 4" key="1">
    <citation type="submission" date="2017-02" db="EMBL/GenBank/DDBJ databases">
        <authorList>
            <person name="Peterson S.W."/>
        </authorList>
    </citation>
    <scope>NUCLEOTIDE SEQUENCE [LARGE SCALE GENOMIC DNA]</scope>
    <source>
        <strain evidence="3 4">DSM 21749</strain>
    </source>
</reference>
<dbReference type="EMBL" id="FUXP01000001">
    <property type="protein sequence ID" value="SJZ74900.1"/>
    <property type="molecule type" value="Genomic_DNA"/>
</dbReference>
<gene>
    <name evidence="3" type="ORF">SAMN02745674_00752</name>
</gene>
<keyword evidence="4" id="KW-1185">Reference proteome</keyword>
<evidence type="ECO:0000313" key="3">
    <source>
        <dbReference type="EMBL" id="SJZ74900.1"/>
    </source>
</evidence>
<evidence type="ECO:0000313" key="4">
    <source>
        <dbReference type="Proteomes" id="UP000190061"/>
    </source>
</evidence>
<organism evidence="3 4">
    <name type="scientific">Lysobacter spongiicola DSM 21749</name>
    <dbReference type="NCBI Taxonomy" id="1122188"/>
    <lineage>
        <taxon>Bacteria</taxon>
        <taxon>Pseudomonadati</taxon>
        <taxon>Pseudomonadota</taxon>
        <taxon>Gammaproteobacteria</taxon>
        <taxon>Lysobacterales</taxon>
        <taxon>Lysobacteraceae</taxon>
        <taxon>Novilysobacter</taxon>
    </lineage>
</organism>
<evidence type="ECO:0000256" key="1">
    <source>
        <dbReference type="SAM" id="Phobius"/>
    </source>
</evidence>
<protein>
    <submittedName>
        <fullName evidence="3">Uncharacterized protein</fullName>
    </submittedName>
</protein>